<proteinExistence type="predicted"/>
<dbReference type="EMBL" id="JBICBT010000538">
    <property type="protein sequence ID" value="KAL3110535.1"/>
    <property type="molecule type" value="Genomic_DNA"/>
</dbReference>
<feature type="compositionally biased region" description="Basic and acidic residues" evidence="1">
    <location>
        <begin position="81"/>
        <end position="90"/>
    </location>
</feature>
<evidence type="ECO:0000256" key="1">
    <source>
        <dbReference type="SAM" id="MobiDB-lite"/>
    </source>
</evidence>
<accession>A0ABD2L5L9</accession>
<evidence type="ECO:0000313" key="3">
    <source>
        <dbReference type="Proteomes" id="UP001620626"/>
    </source>
</evidence>
<dbReference type="AlphaFoldDB" id="A0ABD2L5L9"/>
<organism evidence="2 3">
    <name type="scientific">Heterodera trifolii</name>
    <dbReference type="NCBI Taxonomy" id="157864"/>
    <lineage>
        <taxon>Eukaryota</taxon>
        <taxon>Metazoa</taxon>
        <taxon>Ecdysozoa</taxon>
        <taxon>Nematoda</taxon>
        <taxon>Chromadorea</taxon>
        <taxon>Rhabditida</taxon>
        <taxon>Tylenchina</taxon>
        <taxon>Tylenchomorpha</taxon>
        <taxon>Tylenchoidea</taxon>
        <taxon>Heteroderidae</taxon>
        <taxon>Heteroderinae</taxon>
        <taxon>Heterodera</taxon>
    </lineage>
</organism>
<comment type="caution">
    <text evidence="2">The sequence shown here is derived from an EMBL/GenBank/DDBJ whole genome shotgun (WGS) entry which is preliminary data.</text>
</comment>
<sequence>MRRRSVGRERTNEWTRAESSLRFDPSVRPIGASDRRLPPTSKASLSLCVQLPPPSICPFSPIFFPLKIFFSSFIASKERNIRKAQKDSPMDGHSFGAIGDTPSENAHTFEDE</sequence>
<reference evidence="2 3" key="1">
    <citation type="submission" date="2024-10" db="EMBL/GenBank/DDBJ databases">
        <authorList>
            <person name="Kim D."/>
        </authorList>
    </citation>
    <scope>NUCLEOTIDE SEQUENCE [LARGE SCALE GENOMIC DNA]</scope>
    <source>
        <strain evidence="2">BH-2024</strain>
    </source>
</reference>
<dbReference type="Proteomes" id="UP001620626">
    <property type="component" value="Unassembled WGS sequence"/>
</dbReference>
<feature type="region of interest" description="Disordered" evidence="1">
    <location>
        <begin position="81"/>
        <end position="112"/>
    </location>
</feature>
<keyword evidence="3" id="KW-1185">Reference proteome</keyword>
<protein>
    <submittedName>
        <fullName evidence="2">Uncharacterized protein</fullName>
    </submittedName>
</protein>
<gene>
    <name evidence="2" type="ORF">niasHT_020006</name>
</gene>
<name>A0ABD2L5L9_9BILA</name>
<evidence type="ECO:0000313" key="2">
    <source>
        <dbReference type="EMBL" id="KAL3110535.1"/>
    </source>
</evidence>